<gene>
    <name evidence="1" type="ORF">HNO88_002356</name>
</gene>
<evidence type="ECO:0008006" key="3">
    <source>
        <dbReference type="Google" id="ProtNLM"/>
    </source>
</evidence>
<dbReference type="InterPro" id="IPR014710">
    <property type="entry name" value="RmlC-like_jellyroll"/>
</dbReference>
<dbReference type="EMBL" id="JACHLR010000009">
    <property type="protein sequence ID" value="MBB4859030.1"/>
    <property type="molecule type" value="Genomic_DNA"/>
</dbReference>
<evidence type="ECO:0000313" key="1">
    <source>
        <dbReference type="EMBL" id="MBB4859030.1"/>
    </source>
</evidence>
<sequence length="179" mass="19637">MSDAPDTPDARPRFEIFRGSAAPSLSECQCMTPVGETPNMLATLAQFPQMLESGGEQVDVPYRRPGMSLARLWLKSGFPLPLHSHDCDCLYYVVAGSIHLGNETLVAGDGFYVGSDVPYGYTAGPEGAEVIEFRATDSFEIRLKDKPAAAWEKTAAEMIDSRERWAAEPPPVRKMPEKV</sequence>
<comment type="caution">
    <text evidence="1">The sequence shown here is derived from an EMBL/GenBank/DDBJ whole genome shotgun (WGS) entry which is preliminary data.</text>
</comment>
<proteinExistence type="predicted"/>
<reference evidence="1 2" key="1">
    <citation type="submission" date="2020-08" db="EMBL/GenBank/DDBJ databases">
        <title>Functional genomics of gut bacteria from endangered species of beetles.</title>
        <authorList>
            <person name="Carlos-Shanley C."/>
        </authorList>
    </citation>
    <scope>NUCLEOTIDE SEQUENCE [LARGE SCALE GENOMIC DNA]</scope>
    <source>
        <strain evidence="1 2">S00245</strain>
    </source>
</reference>
<accession>A0A7W7KA62</accession>
<organism evidence="1 2">
    <name type="scientific">Novosphingobium chloroacetimidivorans</name>
    <dbReference type="NCBI Taxonomy" id="1428314"/>
    <lineage>
        <taxon>Bacteria</taxon>
        <taxon>Pseudomonadati</taxon>
        <taxon>Pseudomonadota</taxon>
        <taxon>Alphaproteobacteria</taxon>
        <taxon>Sphingomonadales</taxon>
        <taxon>Sphingomonadaceae</taxon>
        <taxon>Novosphingobium</taxon>
    </lineage>
</organism>
<protein>
    <recommendedName>
        <fullName evidence="3">Cupin domain-containing protein</fullName>
    </recommendedName>
</protein>
<dbReference type="InterPro" id="IPR011051">
    <property type="entry name" value="RmlC_Cupin_sf"/>
</dbReference>
<dbReference type="AlphaFoldDB" id="A0A7W7KA62"/>
<dbReference type="Gene3D" id="2.60.120.10">
    <property type="entry name" value="Jelly Rolls"/>
    <property type="match status" value="1"/>
</dbReference>
<evidence type="ECO:0000313" key="2">
    <source>
        <dbReference type="Proteomes" id="UP000555448"/>
    </source>
</evidence>
<dbReference type="SUPFAM" id="SSF51182">
    <property type="entry name" value="RmlC-like cupins"/>
    <property type="match status" value="1"/>
</dbReference>
<dbReference type="Proteomes" id="UP000555448">
    <property type="component" value="Unassembled WGS sequence"/>
</dbReference>
<keyword evidence="2" id="KW-1185">Reference proteome</keyword>
<dbReference type="RefSeq" id="WP_184245252.1">
    <property type="nucleotide sequence ID" value="NZ_JACHLR010000009.1"/>
</dbReference>
<name>A0A7W7KA62_9SPHN</name>